<dbReference type="AlphaFoldDB" id="A0A0D1E8J6"/>
<comment type="similarity">
    <text evidence="1 8">Belongs to the beta-class carbonic anhydrase family.</text>
</comment>
<protein>
    <recommendedName>
        <fullName evidence="2 8">Carbonic anhydrase</fullName>
        <ecNumber evidence="2 8">4.2.1.1</ecNumber>
    </recommendedName>
    <alternativeName>
        <fullName evidence="8">Carbonate dehydratase</fullName>
    </alternativeName>
</protein>
<dbReference type="PANTHER" id="PTHR11002:SF76">
    <property type="entry name" value="CARBONIC ANHYDRASE"/>
    <property type="match status" value="1"/>
</dbReference>
<dbReference type="InterPro" id="IPR001765">
    <property type="entry name" value="Carbonic_anhydrase"/>
</dbReference>
<dbReference type="SUPFAM" id="SSF53056">
    <property type="entry name" value="beta-carbonic anhydrase, cab"/>
    <property type="match status" value="1"/>
</dbReference>
<dbReference type="GO" id="GO:0071244">
    <property type="term" value="P:cellular response to carbon dioxide"/>
    <property type="evidence" value="ECO:0000318"/>
    <property type="project" value="GO_Central"/>
</dbReference>
<dbReference type="PANTHER" id="PTHR11002">
    <property type="entry name" value="CARBONIC ANHYDRASE"/>
    <property type="match status" value="1"/>
</dbReference>
<dbReference type="GeneID" id="23566128"/>
<evidence type="ECO:0000256" key="2">
    <source>
        <dbReference type="ARBA" id="ARBA00012925"/>
    </source>
</evidence>
<evidence type="ECO:0000256" key="1">
    <source>
        <dbReference type="ARBA" id="ARBA00006217"/>
    </source>
</evidence>
<dbReference type="Pfam" id="PF00484">
    <property type="entry name" value="Pro_CA"/>
    <property type="match status" value="1"/>
</dbReference>
<dbReference type="SMART" id="SM00947">
    <property type="entry name" value="Pro_CA"/>
    <property type="match status" value="1"/>
</dbReference>
<gene>
    <name evidence="9" type="ORF">UMAG_10053</name>
</gene>
<dbReference type="FunCoup" id="A0A0D1E8J6">
    <property type="interactions" value="217"/>
</dbReference>
<feature type="binding site" evidence="7">
    <location>
        <position position="107"/>
    </location>
    <ligand>
        <name>Zn(2+)</name>
        <dbReference type="ChEBI" id="CHEBI:29105"/>
    </ligand>
</feature>
<keyword evidence="10" id="KW-1185">Reference proteome</keyword>
<dbReference type="eggNOG" id="KOG1578">
    <property type="taxonomic scope" value="Eukaryota"/>
</dbReference>
<comment type="cofactor">
    <cofactor evidence="7">
        <name>Zn(2+)</name>
        <dbReference type="ChEBI" id="CHEBI:29105"/>
    </cofactor>
    <text evidence="7">Binds 1 zinc ion per subunit.</text>
</comment>
<accession>A0A0D1E8J6</accession>
<dbReference type="EC" id="4.2.1.1" evidence="2 8"/>
<comment type="catalytic activity">
    <reaction evidence="6 8">
        <text>hydrogencarbonate + H(+) = CO2 + H2O</text>
        <dbReference type="Rhea" id="RHEA:10748"/>
        <dbReference type="ChEBI" id="CHEBI:15377"/>
        <dbReference type="ChEBI" id="CHEBI:15378"/>
        <dbReference type="ChEBI" id="CHEBI:16526"/>
        <dbReference type="ChEBI" id="CHEBI:17544"/>
        <dbReference type="EC" id="4.2.1.1"/>
    </reaction>
</comment>
<evidence type="ECO:0000256" key="8">
    <source>
        <dbReference type="RuleBase" id="RU003956"/>
    </source>
</evidence>
<dbReference type="STRING" id="237631.A0A0D1E8J6"/>
<dbReference type="GO" id="GO:0008270">
    <property type="term" value="F:zinc ion binding"/>
    <property type="evidence" value="ECO:0007669"/>
    <property type="project" value="UniProtKB-UniRule"/>
</dbReference>
<evidence type="ECO:0000256" key="5">
    <source>
        <dbReference type="ARBA" id="ARBA00023239"/>
    </source>
</evidence>
<evidence type="ECO:0000256" key="3">
    <source>
        <dbReference type="ARBA" id="ARBA00022723"/>
    </source>
</evidence>
<keyword evidence="3 7" id="KW-0479">Metal-binding</keyword>
<feature type="binding site" evidence="7">
    <location>
        <position position="163"/>
    </location>
    <ligand>
        <name>Zn(2+)</name>
        <dbReference type="ChEBI" id="CHEBI:29105"/>
    </ligand>
</feature>
<dbReference type="InterPro" id="IPR036874">
    <property type="entry name" value="Carbonic_anhydrase_sf"/>
</dbReference>
<dbReference type="EMBL" id="CM003140">
    <property type="protein sequence ID" value="KIS71766.1"/>
    <property type="molecule type" value="Genomic_DNA"/>
</dbReference>
<reference evidence="9 10" key="1">
    <citation type="journal article" date="2006" name="Nature">
        <title>Insights from the genome of the biotrophic fungal plant pathogen Ustilago maydis.</title>
        <authorList>
            <person name="Kamper J."/>
            <person name="Kahmann R."/>
            <person name="Bolker M."/>
            <person name="Ma L.J."/>
            <person name="Brefort T."/>
            <person name="Saville B.J."/>
            <person name="Banuett F."/>
            <person name="Kronstad J.W."/>
            <person name="Gold S.E."/>
            <person name="Muller O."/>
            <person name="Perlin M.H."/>
            <person name="Wosten H.A."/>
            <person name="de Vries R."/>
            <person name="Ruiz-Herrera J."/>
            <person name="Reynaga-Pena C.G."/>
            <person name="Snetselaar K."/>
            <person name="McCann M."/>
            <person name="Perez-Martin J."/>
            <person name="Feldbrugge M."/>
            <person name="Basse C.W."/>
            <person name="Steinberg G."/>
            <person name="Ibeas J.I."/>
            <person name="Holloman W."/>
            <person name="Guzman P."/>
            <person name="Farman M."/>
            <person name="Stajich J.E."/>
            <person name="Sentandreu R."/>
            <person name="Gonzalez-Prieto J.M."/>
            <person name="Kennell J.C."/>
            <person name="Molina L."/>
            <person name="Schirawski J."/>
            <person name="Mendoza-Mendoza A."/>
            <person name="Greilinger D."/>
            <person name="Munch K."/>
            <person name="Rossel N."/>
            <person name="Scherer M."/>
            <person name="Vranes M."/>
            <person name="Ladendorf O."/>
            <person name="Vincon V."/>
            <person name="Fuchs U."/>
            <person name="Sandrock B."/>
            <person name="Meng S."/>
            <person name="Ho E.C."/>
            <person name="Cahill M.J."/>
            <person name="Boyce K.J."/>
            <person name="Klose J."/>
            <person name="Klosterman S.J."/>
            <person name="Deelstra H.J."/>
            <person name="Ortiz-Castellanos L."/>
            <person name="Li W."/>
            <person name="Sanchez-Alonso P."/>
            <person name="Schreier P.H."/>
            <person name="Hauser-Hahn I."/>
            <person name="Vaupel M."/>
            <person name="Koopmann E."/>
            <person name="Friedrich G."/>
            <person name="Voss H."/>
            <person name="Schluter T."/>
            <person name="Margolis J."/>
            <person name="Platt D."/>
            <person name="Swimmer C."/>
            <person name="Gnirke A."/>
            <person name="Chen F."/>
            <person name="Vysotskaia V."/>
            <person name="Mannhaupt G."/>
            <person name="Guldener U."/>
            <person name="Munsterkotter M."/>
            <person name="Haase D."/>
            <person name="Oesterheld M."/>
            <person name="Mewes H.W."/>
            <person name="Mauceli E.W."/>
            <person name="DeCaprio D."/>
            <person name="Wade C.M."/>
            <person name="Butler J."/>
            <person name="Young S."/>
            <person name="Jaffe D.B."/>
            <person name="Calvo S."/>
            <person name="Nusbaum C."/>
            <person name="Galagan J."/>
            <person name="Birren B.W."/>
        </authorList>
    </citation>
    <scope>NUCLEOTIDE SEQUENCE [LARGE SCALE GENOMIC DNA]</scope>
    <source>
        <strain evidence="10">DSM 14603 / FGSC 9021 / UM521</strain>
    </source>
</reference>
<dbReference type="RefSeq" id="XP_011386642.1">
    <property type="nucleotide sequence ID" value="XM_011388340.1"/>
</dbReference>
<dbReference type="CDD" id="cd00883">
    <property type="entry name" value="beta_CA_cladeA"/>
    <property type="match status" value="1"/>
</dbReference>
<evidence type="ECO:0000313" key="9">
    <source>
        <dbReference type="EMBL" id="KIS71766.1"/>
    </source>
</evidence>
<proteinExistence type="inferred from homology"/>
<dbReference type="OrthoDB" id="10248475at2759"/>
<evidence type="ECO:0000256" key="6">
    <source>
        <dbReference type="ARBA" id="ARBA00048348"/>
    </source>
</evidence>
<name>A0A0D1E8J6_MYCMD</name>
<feature type="binding site" evidence="7">
    <location>
        <position position="109"/>
    </location>
    <ligand>
        <name>Zn(2+)</name>
        <dbReference type="ChEBI" id="CHEBI:29105"/>
    </ligand>
</feature>
<dbReference type="InParanoid" id="A0A0D1E8J6"/>
<dbReference type="GO" id="GO:0004089">
    <property type="term" value="F:carbonate dehydratase activity"/>
    <property type="evidence" value="ECO:0007669"/>
    <property type="project" value="UniProtKB-UniRule"/>
</dbReference>
<dbReference type="VEuPathDB" id="FungiDB:UMAG_10053"/>
<sequence>MYTAFPCSSLFSVARRHCNPFNVVSSRSFATTTRVDCSTHLASSFPATTRQSHSASSSTCTSSSKMQPVAQLVSKNKAWSADFLAKKPELAAHLAQRQTPKMLWFGCADSRVPETTICDAEPGDFFVSRNIANQFRLDDTAANALLTFAVQSVGIEHVCVVGHSSCGGVLAAIGGATTPPSEKDIESSALLQHLIPLFKLAKEVCEANPGLSNDELAFKVVSASVKQQIDNIISTSIIQDNWNGVTSPLSGKVMNKVQVHGLFYDIGKQELIDLDLSRSAP</sequence>
<dbReference type="KEGG" id="uma:UMAG_10053"/>
<comment type="function">
    <text evidence="8">Reversible hydration of carbon dioxide.</text>
</comment>
<evidence type="ECO:0000256" key="7">
    <source>
        <dbReference type="PIRSR" id="PIRSR601765-1"/>
    </source>
</evidence>
<organism evidence="9 10">
    <name type="scientific">Mycosarcoma maydis</name>
    <name type="common">Corn smut fungus</name>
    <name type="synonym">Ustilago maydis</name>
    <dbReference type="NCBI Taxonomy" id="5270"/>
    <lineage>
        <taxon>Eukaryota</taxon>
        <taxon>Fungi</taxon>
        <taxon>Dikarya</taxon>
        <taxon>Basidiomycota</taxon>
        <taxon>Ustilaginomycotina</taxon>
        <taxon>Ustilaginomycetes</taxon>
        <taxon>Ustilaginales</taxon>
        <taxon>Ustilaginaceae</taxon>
        <taxon>Mycosarcoma</taxon>
    </lineage>
</organism>
<keyword evidence="4 7" id="KW-0862">Zinc</keyword>
<evidence type="ECO:0000256" key="4">
    <source>
        <dbReference type="ARBA" id="ARBA00022833"/>
    </source>
</evidence>
<evidence type="ECO:0000313" key="10">
    <source>
        <dbReference type="Proteomes" id="UP000000561"/>
    </source>
</evidence>
<dbReference type="Gene3D" id="3.40.1050.10">
    <property type="entry name" value="Carbonic anhydrase"/>
    <property type="match status" value="1"/>
</dbReference>
<dbReference type="GO" id="GO:0034599">
    <property type="term" value="P:cellular response to oxidative stress"/>
    <property type="evidence" value="ECO:0000318"/>
    <property type="project" value="GO_Central"/>
</dbReference>
<dbReference type="Proteomes" id="UP000000561">
    <property type="component" value="Chromosome 1"/>
</dbReference>
<keyword evidence="5 8" id="KW-0456">Lyase</keyword>
<feature type="binding site" evidence="7">
    <location>
        <position position="166"/>
    </location>
    <ligand>
        <name>Zn(2+)</name>
        <dbReference type="ChEBI" id="CHEBI:29105"/>
    </ligand>
</feature>